<feature type="region of interest" description="Disordered" evidence="2">
    <location>
        <begin position="175"/>
        <end position="424"/>
    </location>
</feature>
<evidence type="ECO:0000256" key="1">
    <source>
        <dbReference type="SAM" id="Coils"/>
    </source>
</evidence>
<accession>A0A7S4J6P3</accession>
<feature type="compositionally biased region" description="Polar residues" evidence="2">
    <location>
        <begin position="851"/>
        <end position="880"/>
    </location>
</feature>
<feature type="compositionally biased region" description="Low complexity" evidence="2">
    <location>
        <begin position="1464"/>
        <end position="1476"/>
    </location>
</feature>
<keyword evidence="1" id="KW-0175">Coiled coil</keyword>
<sequence>MTVHDNVDVCVTCISDKPPTLPLREELPSLGVELVYNSRGAGMRAVRRESRRKMRRMSAQLERKMERENRKSAALLGMRGARGSAKQDRLEEQLEALRTLEEEGTDDDITREGKGNDDYGVTKKSPSKQGKDGDFDTRKARLALPAIVKMKMAAKKMRKAVSYESYKKAAEKAAAAGTGGTDSSDDATHATVDQSSSSSSSSGIEVNSSSSNSSDLSSSSIEESSSSDQDLKPSMSARSFRGLPALASPMSAQSAPATITVAGGSHEGTADSNGGAGNGMVGGPDDAAGRSHPSSSILGLPPASPIGQLLQQRREEQRREQQLQRQQTDGLNAAGGSRRASSLPPWAKSTWTEATSPQSNPKSQQQGESVGSPRPSPFSFLNFDVVGGEDDRGQDQQGQGQETQGGHRTTSLSPGGGSGRWWYESVGNATDADTVDGPVPMPLQKQSRLDSITTDLECTTGNYSTCTDGTYNATARPHPPSNMMGMGMGTALSLSTQTTEGTFTDGSISGSYAADRMMLLPYNDIISGERIASGGIQSTDAKAAQDGDYTLKECTFEVVEEWNNAFRAMCAMSTMLGNTPTEDSSSRAIQSFSEDEDMRRLIKRQEKRMALQRQAQASEALRAQHGQPLGQEGALAQVSPELQQGQQLDSAHGVSGQHLDVPRRGPRSPTNEGQGFENELFAALSRPDITADDVKAIVDMHPAFVCAEVAVTGRSPLHATCDRPFPVRCVGQPMFPDVPPPTSPATSSVAGAAASPSAISLAERETEEPRSPLAAVVASLRGSASGLSPRAFFGEGVDTPNSSNRGNVSLLHSPVASNVPHPRHQNRDGGMLDGNSEGSSSPIFSPVSLSTPHSHVTARSNAWPQTPNAPQTPLTPVLNRSRQETSDDIDSYLDALIADAVNARVLLKLVAWSHVDAVCMPDRAGDLPVHLLARRLAEWEDEWTAALSVYIGSSPGRRGSGGRNIEGVENDLVDEARVSSLQRIVAQCVEVVLHPVASQRALCRARGSVGIMLPLHIGAALGCSYDTLRVLCEEYGEGAGEKCTAVLPAIGTGTTSVPIYGKDGGMIALELLERNSPPGISPAAVAEAKNEASGNNKNAPGSSSSKGATKISVAGVKWTNSVLDSGYSGGQKDSQEDFLRKADLLFATHPDVLPQRHDQARLRRLELMIRAEAESKSKSKQSTNDTKMKIPAVGCGVTPAVLSSVYVKDKTFGEDSALSPTAKSAWTFLATHRADGTSPGDYKGKALGRGTYVDSVKAIVEGLDTASLAELTSIKVGGEHELIQEGERELLEAAAPACADAINDSLEKASANEEEEERHQEQEQAQSALAVSPSMLTDENGVACGRNSTNPGLACLALGAMVAMPPNSPATKSLSGERMLSERNKLTINLPSPSLLAAARPYYGACTSRAGDSIRSFPKITGAGGAAPSVTSGTTTESDSVYQPSEKTESTVEQQPSTSSALITTEQTHTTSQGTQSILKRNGRVAASARASASFHRESLGRLCRSVYRVHEGSDVPVAFVVLPYRLKVAPMEESSLDEGSGGIAASRHPTLERPEDAELAVKFAEALLKITDAQAILYTLEEKFKRTAGRLGGAEANESLTSTQREEVERTIEDFLSLFRFTGYLYLLDESNGMPRVPPLRSSCSSPTSSVCSHTNSVASGSTCSSSTARRRQRQPYPIMVTNASKNVRMLLPLMQMGMTLMRGDRAIKVLAETVVGGPGWLRSPSWVGVAREMAACTYSREAPAPTGAKGGGDGELSLQTGTKGNGNLPLDGDLRDRLFEYSALMSPRTEDDGAIAGQEEDLQGAEWAVEVSLVKILLEKFDPKRTHAGLVSVRGEEGANHGDSKRVDESTIWVYQPEGQGEDATGMPAAATLVVAAPTYRDIRADVERELDSILQKSSMVAFDRRAANQDQQEASEMSASDVSSRASRDSGSVGAMPVPPTAMTTPNSSLKGEILEQAAAEDDKDDEDAVVAATSKKPAMVVPDVVHTLSRVDESTEEKAHLDNDDAHSSSSTLDYSAGNRRKYSGQGGDSLAYSASRYSGSRKSHSNSERGEEDISSSYKACDKNELSAIGIGNAGIGANGNDLGENGKSPPSTVSRQQPYLRASIDLELLEPDDDDIAAAEAEMKELQLRIMSSIEEDQKRLAEACSSLDELKQCGSLDELKGGEASSRSPRANGLVAFWKAQSYVDEDDADIALTLDEDNGDNGNQGQAVITASQLLELTEEFRRKEAMIKEKDQQISRLVEAVDAYNKEESEIMGEKDRIITFLTREVEQFENERSGGRGMVETTNAGVAAAGAETEDVEDDGEGSLADDPVSRAGLDTTSRDWKDTDDGIDIILALSNSTDNMKMSEDIKVNLMMKLYGLEQKLLEKEMELEEVKLALHARELEMVREKDEEIRELRKKLREQEYSKKTSQESQASSASKTFVTARTRETSDTFMTAQTTFEQEVAEEAIGKINGVKLHID</sequence>
<feature type="compositionally biased region" description="Polar residues" evidence="2">
    <location>
        <begin position="578"/>
        <end position="592"/>
    </location>
</feature>
<dbReference type="PANTHER" id="PTHR34491">
    <property type="entry name" value="A-TYPE INCLUSION PROTEIN, PUTATIVE-RELATED"/>
    <property type="match status" value="1"/>
</dbReference>
<feature type="region of interest" description="Disordered" evidence="2">
    <location>
        <begin position="641"/>
        <end position="674"/>
    </location>
</feature>
<feature type="coiled-coil region" evidence="1">
    <location>
        <begin position="2222"/>
        <end position="2256"/>
    </location>
</feature>
<feature type="compositionally biased region" description="Basic and acidic residues" evidence="2">
    <location>
        <begin position="312"/>
        <end position="322"/>
    </location>
</feature>
<proteinExistence type="predicted"/>
<feature type="region of interest" description="Disordered" evidence="2">
    <location>
        <begin position="1907"/>
        <end position="1952"/>
    </location>
</feature>
<feature type="compositionally biased region" description="Polar residues" evidence="2">
    <location>
        <begin position="349"/>
        <end position="369"/>
    </location>
</feature>
<gene>
    <name evidence="3" type="ORF">OAUR00152_LOCUS22772</name>
</gene>
<feature type="compositionally biased region" description="Low complexity" evidence="2">
    <location>
        <begin position="195"/>
        <end position="227"/>
    </location>
</feature>
<feature type="compositionally biased region" description="Acidic residues" evidence="2">
    <location>
        <begin position="2302"/>
        <end position="2311"/>
    </location>
</feature>
<evidence type="ECO:0000313" key="3">
    <source>
        <dbReference type="EMBL" id="CAE2253809.1"/>
    </source>
</evidence>
<organism evidence="3">
    <name type="scientific">Odontella aurita</name>
    <dbReference type="NCBI Taxonomy" id="265563"/>
    <lineage>
        <taxon>Eukaryota</taxon>
        <taxon>Sar</taxon>
        <taxon>Stramenopiles</taxon>
        <taxon>Ochrophyta</taxon>
        <taxon>Bacillariophyta</taxon>
        <taxon>Mediophyceae</taxon>
        <taxon>Biddulphiophycidae</taxon>
        <taxon>Eupodiscales</taxon>
        <taxon>Odontellaceae</taxon>
        <taxon>Odontella</taxon>
    </lineage>
</organism>
<feature type="region of interest" description="Disordered" evidence="2">
    <location>
        <begin position="607"/>
        <end position="629"/>
    </location>
</feature>
<protein>
    <submittedName>
        <fullName evidence="3">Uncharacterized protein</fullName>
    </submittedName>
</protein>
<dbReference type="PANTHER" id="PTHR34491:SF38">
    <property type="entry name" value="CENTROSOMIN N-TERMINAL MOTIF 1 DOMAIN-CONTAINING PROTEIN-RELATED"/>
    <property type="match status" value="1"/>
</dbReference>
<name>A0A7S4J6P3_9STRA</name>
<feature type="compositionally biased region" description="Basic and acidic residues" evidence="2">
    <location>
        <begin position="1993"/>
        <end position="2011"/>
    </location>
</feature>
<reference evidence="3" key="1">
    <citation type="submission" date="2021-01" db="EMBL/GenBank/DDBJ databases">
        <authorList>
            <person name="Corre E."/>
            <person name="Pelletier E."/>
            <person name="Niang G."/>
            <person name="Scheremetjew M."/>
            <person name="Finn R."/>
            <person name="Kale V."/>
            <person name="Holt S."/>
            <person name="Cochrane G."/>
            <person name="Meng A."/>
            <person name="Brown T."/>
            <person name="Cohen L."/>
        </authorList>
    </citation>
    <scope>NUCLEOTIDE SEQUENCE</scope>
    <source>
        <strain evidence="3">Isolate 1302-5</strain>
    </source>
</reference>
<feature type="region of interest" description="Disordered" evidence="2">
    <location>
        <begin position="1424"/>
        <end position="1483"/>
    </location>
</feature>
<feature type="coiled-coil region" evidence="1">
    <location>
        <begin position="1303"/>
        <end position="1331"/>
    </location>
</feature>
<feature type="region of interest" description="Disordered" evidence="2">
    <location>
        <begin position="578"/>
        <end position="597"/>
    </location>
</feature>
<feature type="compositionally biased region" description="Basic and acidic residues" evidence="2">
    <location>
        <begin position="108"/>
        <end position="121"/>
    </location>
</feature>
<feature type="region of interest" description="Disordered" evidence="2">
    <location>
        <begin position="1993"/>
        <end position="2061"/>
    </location>
</feature>
<feature type="compositionally biased region" description="Low complexity" evidence="2">
    <location>
        <begin position="836"/>
        <end position="850"/>
    </location>
</feature>
<feature type="region of interest" description="Disordered" evidence="2">
    <location>
        <begin position="62"/>
        <end position="137"/>
    </location>
</feature>
<evidence type="ECO:0000256" key="2">
    <source>
        <dbReference type="SAM" id="MobiDB-lite"/>
    </source>
</evidence>
<feature type="compositionally biased region" description="Low complexity" evidence="2">
    <location>
        <begin position="395"/>
        <end position="410"/>
    </location>
</feature>
<feature type="region of interest" description="Disordered" evidence="2">
    <location>
        <begin position="1080"/>
        <end position="1107"/>
    </location>
</feature>
<dbReference type="EMBL" id="HBKQ01033272">
    <property type="protein sequence ID" value="CAE2253809.1"/>
    <property type="molecule type" value="Transcribed_RNA"/>
</dbReference>
<feature type="compositionally biased region" description="Polar residues" evidence="2">
    <location>
        <begin position="1911"/>
        <end position="1920"/>
    </location>
</feature>
<feature type="compositionally biased region" description="Polar residues" evidence="2">
    <location>
        <begin position="2419"/>
        <end position="2432"/>
    </location>
</feature>
<feature type="compositionally biased region" description="Basic and acidic residues" evidence="2">
    <location>
        <begin position="62"/>
        <end position="71"/>
    </location>
</feature>
<feature type="compositionally biased region" description="Low complexity" evidence="2">
    <location>
        <begin position="1921"/>
        <end position="1949"/>
    </location>
</feature>
<feature type="compositionally biased region" description="Polar residues" evidence="2">
    <location>
        <begin position="1429"/>
        <end position="1463"/>
    </location>
</feature>
<feature type="compositionally biased region" description="Polar residues" evidence="2">
    <location>
        <begin position="1092"/>
        <end position="1107"/>
    </location>
</feature>
<feature type="region of interest" description="Disordered" evidence="2">
    <location>
        <begin position="2299"/>
        <end position="2328"/>
    </location>
</feature>
<feature type="region of interest" description="Disordered" evidence="2">
    <location>
        <begin position="2410"/>
        <end position="2435"/>
    </location>
</feature>
<feature type="region of interest" description="Disordered" evidence="2">
    <location>
        <begin position="795"/>
        <end position="883"/>
    </location>
</feature>